<dbReference type="EMBL" id="LXQA010111464">
    <property type="protein sequence ID" value="MCI18708.1"/>
    <property type="molecule type" value="Genomic_DNA"/>
</dbReference>
<proteinExistence type="predicted"/>
<comment type="caution">
    <text evidence="1">The sequence shown here is derived from an EMBL/GenBank/DDBJ whole genome shotgun (WGS) entry which is preliminary data.</text>
</comment>
<dbReference type="Gene3D" id="3.60.10.10">
    <property type="entry name" value="Endonuclease/exonuclease/phosphatase"/>
    <property type="match status" value="1"/>
</dbReference>
<evidence type="ECO:0008006" key="3">
    <source>
        <dbReference type="Google" id="ProtNLM"/>
    </source>
</evidence>
<dbReference type="SUPFAM" id="SSF56219">
    <property type="entry name" value="DNase I-like"/>
    <property type="match status" value="1"/>
</dbReference>
<accession>A0A392Q3N2</accession>
<organism evidence="1 2">
    <name type="scientific">Trifolium medium</name>
    <dbReference type="NCBI Taxonomy" id="97028"/>
    <lineage>
        <taxon>Eukaryota</taxon>
        <taxon>Viridiplantae</taxon>
        <taxon>Streptophyta</taxon>
        <taxon>Embryophyta</taxon>
        <taxon>Tracheophyta</taxon>
        <taxon>Spermatophyta</taxon>
        <taxon>Magnoliopsida</taxon>
        <taxon>eudicotyledons</taxon>
        <taxon>Gunneridae</taxon>
        <taxon>Pentapetalae</taxon>
        <taxon>rosids</taxon>
        <taxon>fabids</taxon>
        <taxon>Fabales</taxon>
        <taxon>Fabaceae</taxon>
        <taxon>Papilionoideae</taxon>
        <taxon>50 kb inversion clade</taxon>
        <taxon>NPAAA clade</taxon>
        <taxon>Hologalegina</taxon>
        <taxon>IRL clade</taxon>
        <taxon>Trifolieae</taxon>
        <taxon>Trifolium</taxon>
    </lineage>
</organism>
<keyword evidence="2" id="KW-1185">Reference proteome</keyword>
<dbReference type="InterPro" id="IPR036691">
    <property type="entry name" value="Endo/exonu/phosph_ase_sf"/>
</dbReference>
<dbReference type="AlphaFoldDB" id="A0A392Q3N2"/>
<dbReference type="PANTHER" id="PTHR33710">
    <property type="entry name" value="BNAC02G09200D PROTEIN"/>
    <property type="match status" value="1"/>
</dbReference>
<evidence type="ECO:0000313" key="1">
    <source>
        <dbReference type="EMBL" id="MCI18708.1"/>
    </source>
</evidence>
<name>A0A392Q3N2_9FABA</name>
<evidence type="ECO:0000313" key="2">
    <source>
        <dbReference type="Proteomes" id="UP000265520"/>
    </source>
</evidence>
<dbReference type="PANTHER" id="PTHR33710:SF77">
    <property type="entry name" value="DNASE I-LIKE SUPERFAMILY PROTEIN"/>
    <property type="match status" value="1"/>
</dbReference>
<protein>
    <recommendedName>
        <fullName evidence="3">Endonuclease/exonuclease/phosphatase family protein</fullName>
    </recommendedName>
</protein>
<reference evidence="1 2" key="1">
    <citation type="journal article" date="2018" name="Front. Plant Sci.">
        <title>Red Clover (Trifolium pratense) and Zigzag Clover (T. medium) - A Picture of Genomic Similarities and Differences.</title>
        <authorList>
            <person name="Dluhosova J."/>
            <person name="Istvanek J."/>
            <person name="Nedelnik J."/>
            <person name="Repkova J."/>
        </authorList>
    </citation>
    <scope>NUCLEOTIDE SEQUENCE [LARGE SCALE GENOMIC DNA]</scope>
    <source>
        <strain evidence="2">cv. 10/8</strain>
        <tissue evidence="1">Leaf</tissue>
    </source>
</reference>
<sequence length="141" mass="16142">MGRIAVLESHLTDLGFEGYPFTWSNGRHDGDNIQCRLDRALSSDEFLNRFSPVHVLHLPRYGSDHAALVITLEAPIHRVQRRRKRPFRFEESWTSNARCEPLIHACWSQPSLSFSDKLGRLQDLGKDLGDHTVGSIHKEIV</sequence>
<dbReference type="Proteomes" id="UP000265520">
    <property type="component" value="Unassembled WGS sequence"/>
</dbReference>